<dbReference type="SUPFAM" id="SSF51735">
    <property type="entry name" value="NAD(P)-binding Rossmann-fold domains"/>
    <property type="match status" value="1"/>
</dbReference>
<dbReference type="GeneID" id="300118949"/>
<evidence type="ECO:0000256" key="2">
    <source>
        <dbReference type="ARBA" id="ARBA00023002"/>
    </source>
</evidence>
<protein>
    <submittedName>
        <fullName evidence="3">SDR family oxidoreductase</fullName>
    </submittedName>
</protein>
<dbReference type="KEGG" id="sky:D0C37_22615"/>
<dbReference type="InterPro" id="IPR002347">
    <property type="entry name" value="SDR_fam"/>
</dbReference>
<dbReference type="Pfam" id="PF13561">
    <property type="entry name" value="adh_short_C2"/>
    <property type="match status" value="1"/>
</dbReference>
<comment type="similarity">
    <text evidence="1">Belongs to the short-chain dehydrogenases/reductases (SDR) family.</text>
</comment>
<organism evidence="3 4">
    <name type="scientific">Streptomyces koyangensis</name>
    <dbReference type="NCBI Taxonomy" id="188770"/>
    <lineage>
        <taxon>Bacteria</taxon>
        <taxon>Bacillati</taxon>
        <taxon>Actinomycetota</taxon>
        <taxon>Actinomycetes</taxon>
        <taxon>Kitasatosporales</taxon>
        <taxon>Streptomycetaceae</taxon>
        <taxon>Streptomyces</taxon>
        <taxon>Streptomyces aurantiacus group</taxon>
    </lineage>
</organism>
<dbReference type="InterPro" id="IPR036291">
    <property type="entry name" value="NAD(P)-bd_dom_sf"/>
</dbReference>
<dbReference type="RefSeq" id="WP_117350142.1">
    <property type="nucleotide sequence ID" value="NZ_CP031742.1"/>
</dbReference>
<accession>A0A385DGN4</accession>
<evidence type="ECO:0000313" key="3">
    <source>
        <dbReference type="EMBL" id="AXQ57120.1"/>
    </source>
</evidence>
<dbReference type="Gene3D" id="3.40.50.720">
    <property type="entry name" value="NAD(P)-binding Rossmann-like Domain"/>
    <property type="match status" value="1"/>
</dbReference>
<dbReference type="EMBL" id="CP031742">
    <property type="protein sequence ID" value="AXQ57120.1"/>
    <property type="molecule type" value="Genomic_DNA"/>
</dbReference>
<evidence type="ECO:0000256" key="1">
    <source>
        <dbReference type="ARBA" id="ARBA00006484"/>
    </source>
</evidence>
<dbReference type="AlphaFoldDB" id="A0A385DGN4"/>
<name>A0A385DGN4_9ACTN</name>
<sequence length="275" mass="28035">MGTYAVTGSASGMGAASAARLREAGHRVVGVDLRDADVTADLGTADGRRHAADEILRLCDGVLDGVAAVAGVGPNLPDAAAVASINYFGPVALLDALRPALEREGGGRAVVIGSNSATTVPMIDDHLVGLLLAGDEEAARAHAAGAQRSLPAALAATSPSISAYATSKFALARWVRRTAVTPEWARRGITLNTIAPGAVVTPLMTGSTLSEEDLDPDAFPTPMPRGIFGRPADIAFWVAQFLSPEAGFTTGATLTVDGGTDAAMRPDAQPTAMPR</sequence>
<proteinExistence type="inferred from homology"/>
<dbReference type="PANTHER" id="PTHR24321">
    <property type="entry name" value="DEHYDROGENASES, SHORT CHAIN"/>
    <property type="match status" value="1"/>
</dbReference>
<evidence type="ECO:0000313" key="4">
    <source>
        <dbReference type="Proteomes" id="UP000259636"/>
    </source>
</evidence>
<dbReference type="PRINTS" id="PR00081">
    <property type="entry name" value="GDHRDH"/>
</dbReference>
<reference evidence="3 4" key="1">
    <citation type="submission" date="2018-08" db="EMBL/GenBank/DDBJ databases">
        <authorList>
            <person name="Ferrada E.E."/>
            <person name="Latorre B.A."/>
        </authorList>
    </citation>
    <scope>NUCLEOTIDE SEQUENCE [LARGE SCALE GENOMIC DNA]</scope>
    <source>
        <strain evidence="3 4">VK-A60T</strain>
    </source>
</reference>
<gene>
    <name evidence="3" type="ORF">D0C37_22615</name>
</gene>
<dbReference type="GO" id="GO:0016491">
    <property type="term" value="F:oxidoreductase activity"/>
    <property type="evidence" value="ECO:0007669"/>
    <property type="project" value="UniProtKB-KW"/>
</dbReference>
<dbReference type="Proteomes" id="UP000259636">
    <property type="component" value="Chromosome"/>
</dbReference>
<dbReference type="PANTHER" id="PTHR24321:SF8">
    <property type="entry name" value="ESTRADIOL 17-BETA-DEHYDROGENASE 8-RELATED"/>
    <property type="match status" value="1"/>
</dbReference>
<keyword evidence="2" id="KW-0560">Oxidoreductase</keyword>